<organism evidence="2 3">
    <name type="scientific">Streptomyces capillispiralis</name>
    <dbReference type="NCBI Taxonomy" id="68182"/>
    <lineage>
        <taxon>Bacteria</taxon>
        <taxon>Bacillati</taxon>
        <taxon>Actinomycetota</taxon>
        <taxon>Actinomycetes</taxon>
        <taxon>Kitasatosporales</taxon>
        <taxon>Streptomycetaceae</taxon>
        <taxon>Streptomyces</taxon>
    </lineage>
</organism>
<evidence type="ECO:0000313" key="2">
    <source>
        <dbReference type="EMBL" id="TWF89215.1"/>
    </source>
</evidence>
<gene>
    <name evidence="2" type="ORF">FHX78_116257</name>
</gene>
<dbReference type="AlphaFoldDB" id="A0A561TQ33"/>
<accession>A0A561TQ33</accession>
<name>A0A561TQ33_9ACTN</name>
<proteinExistence type="predicted"/>
<sequence>MTAGSPPPLPPLSPAAASLSAALQARAEKATVSRATLVEAFTAALPGLASGEHARTALATLLHELADHRLLNLPTSRAHWDAGRPRLPEQVRLPATTQATPRAPREPVSWRPELDWAYTARLTAAQTEDLLACNRWFRDSSYAPDRRTPIPLRERSYEIFRDEKRLDALISGALFAPGRLTLDQLATYRQPPPLAHHQVGDGDTLLVVENSDTYATLHDLIAKQPGRIRFIAFGAGRSFEASVSRLTELSGIHRTFYYGDLDADGLAIPARASLTALQHGLPPIEPATDLYRLLLGHTPTPSALVADDRAQTLTAWLPAPLSTQAHDLLTAGQRLAQEATNRNQLSVDSSWRT</sequence>
<feature type="domain" description="Wadjet protein JetD C-terminal" evidence="1">
    <location>
        <begin position="201"/>
        <end position="271"/>
    </location>
</feature>
<dbReference type="RefSeq" id="WP_229924130.1">
    <property type="nucleotide sequence ID" value="NZ_BNCE01000020.1"/>
</dbReference>
<dbReference type="Pfam" id="PF09983">
    <property type="entry name" value="JetD_C"/>
    <property type="match status" value="1"/>
</dbReference>
<comment type="caution">
    <text evidence="2">The sequence shown here is derived from an EMBL/GenBank/DDBJ whole genome shotgun (WGS) entry which is preliminary data.</text>
</comment>
<evidence type="ECO:0000313" key="3">
    <source>
        <dbReference type="Proteomes" id="UP000316603"/>
    </source>
</evidence>
<dbReference type="InterPro" id="IPR024534">
    <property type="entry name" value="JetD_C"/>
</dbReference>
<evidence type="ECO:0000259" key="1">
    <source>
        <dbReference type="Pfam" id="PF09983"/>
    </source>
</evidence>
<dbReference type="EMBL" id="VIWV01000001">
    <property type="protein sequence ID" value="TWF89215.1"/>
    <property type="molecule type" value="Genomic_DNA"/>
</dbReference>
<keyword evidence="3" id="KW-1185">Reference proteome</keyword>
<dbReference type="Proteomes" id="UP000316603">
    <property type="component" value="Unassembled WGS sequence"/>
</dbReference>
<reference evidence="2 3" key="1">
    <citation type="submission" date="2019-06" db="EMBL/GenBank/DDBJ databases">
        <title>Sequencing the genomes of 1000 actinobacteria strains.</title>
        <authorList>
            <person name="Klenk H.-P."/>
        </authorList>
    </citation>
    <scope>NUCLEOTIDE SEQUENCE [LARGE SCALE GENOMIC DNA]</scope>
    <source>
        <strain evidence="2 3">DSM 41695</strain>
    </source>
</reference>
<protein>
    <submittedName>
        <fullName evidence="2">Uncharacterized protein DUF2220</fullName>
    </submittedName>
</protein>